<accession>A0ACC2MZR5</accession>
<name>A0ACC2MZR5_PERAE</name>
<evidence type="ECO:0000313" key="1">
    <source>
        <dbReference type="EMBL" id="KAJ8650886.1"/>
    </source>
</evidence>
<evidence type="ECO:0000313" key="2">
    <source>
        <dbReference type="Proteomes" id="UP001234297"/>
    </source>
</evidence>
<dbReference type="Proteomes" id="UP001234297">
    <property type="component" value="Chromosome 1"/>
</dbReference>
<dbReference type="EMBL" id="CM056809">
    <property type="protein sequence ID" value="KAJ8650886.1"/>
    <property type="molecule type" value="Genomic_DNA"/>
</dbReference>
<protein>
    <submittedName>
        <fullName evidence="1">Uncharacterized protein</fullName>
    </submittedName>
</protein>
<gene>
    <name evidence="1" type="ORF">MRB53_003909</name>
</gene>
<comment type="caution">
    <text evidence="1">The sequence shown here is derived from an EMBL/GenBank/DDBJ whole genome shotgun (WGS) entry which is preliminary data.</text>
</comment>
<organism evidence="1 2">
    <name type="scientific">Persea americana</name>
    <name type="common">Avocado</name>
    <dbReference type="NCBI Taxonomy" id="3435"/>
    <lineage>
        <taxon>Eukaryota</taxon>
        <taxon>Viridiplantae</taxon>
        <taxon>Streptophyta</taxon>
        <taxon>Embryophyta</taxon>
        <taxon>Tracheophyta</taxon>
        <taxon>Spermatophyta</taxon>
        <taxon>Magnoliopsida</taxon>
        <taxon>Magnoliidae</taxon>
        <taxon>Laurales</taxon>
        <taxon>Lauraceae</taxon>
        <taxon>Persea</taxon>
    </lineage>
</organism>
<keyword evidence="2" id="KW-1185">Reference proteome</keyword>
<proteinExistence type="predicted"/>
<reference evidence="1 2" key="1">
    <citation type="journal article" date="2022" name="Hortic Res">
        <title>A haplotype resolved chromosomal level avocado genome allows analysis of novel avocado genes.</title>
        <authorList>
            <person name="Nath O."/>
            <person name="Fletcher S.J."/>
            <person name="Hayward A."/>
            <person name="Shaw L.M."/>
            <person name="Masouleh A.K."/>
            <person name="Furtado A."/>
            <person name="Henry R.J."/>
            <person name="Mitter N."/>
        </authorList>
    </citation>
    <scope>NUCLEOTIDE SEQUENCE [LARGE SCALE GENOMIC DNA]</scope>
    <source>
        <strain evidence="2">cv. Hass</strain>
    </source>
</reference>
<sequence>MGLNSLTADEVVGGQPLHSPKRSFPFLKTQIASLEELSLKQNRSPTSVVPLQAPSLRQSGSDATISLRIFSHLPLLLHREDPLLLEPLGRIRRHRRREVASSSETGSDKKPGSGAPPHCSHCSPSDLASCCYPPNLPRCFPPLGSLYKTFSLHFFVLHLERSSCPLIKLSRDLAPSPHMKSNHRNKECILVVRPRSLMSVGVHRLSLH</sequence>